<keyword evidence="2" id="KW-1185">Reference proteome</keyword>
<accession>E6K5Z8</accession>
<gene>
    <name evidence="1" type="ORF">HMPREF6485_1077</name>
</gene>
<protein>
    <submittedName>
        <fullName evidence="1">Uncharacterized protein</fullName>
    </submittedName>
</protein>
<reference evidence="1 2" key="1">
    <citation type="submission" date="2010-10" db="EMBL/GenBank/DDBJ databases">
        <authorList>
            <person name="Muzny D."/>
            <person name="Qin X."/>
            <person name="Deng J."/>
            <person name="Jiang H."/>
            <person name="Liu Y."/>
            <person name="Qu J."/>
            <person name="Song X.-Z."/>
            <person name="Zhang L."/>
            <person name="Thornton R."/>
            <person name="Coyle M."/>
            <person name="Francisco L."/>
            <person name="Jackson L."/>
            <person name="Javaid M."/>
            <person name="Korchina V."/>
            <person name="Kovar C."/>
            <person name="Mata R."/>
            <person name="Mathew T."/>
            <person name="Ngo R."/>
            <person name="Nguyen L."/>
            <person name="Nguyen N."/>
            <person name="Okwuonu G."/>
            <person name="Ongeri F."/>
            <person name="Pham C."/>
            <person name="Simmons D."/>
            <person name="Wilczek-Boney K."/>
            <person name="Hale W."/>
            <person name="Jakkamsetti A."/>
            <person name="Pham P."/>
            <person name="Ruth R."/>
            <person name="San Lucas F."/>
            <person name="Warren J."/>
            <person name="Zhang J."/>
            <person name="Zhao Z."/>
            <person name="Zhou C."/>
            <person name="Zhu D."/>
            <person name="Lee S."/>
            <person name="Bess C."/>
            <person name="Blankenburg K."/>
            <person name="Forbes L."/>
            <person name="Fu Q."/>
            <person name="Gubbala S."/>
            <person name="Hirani K."/>
            <person name="Jayaseelan J.C."/>
            <person name="Lara F."/>
            <person name="Munidasa M."/>
            <person name="Palculict T."/>
            <person name="Patil S."/>
            <person name="Pu L.-L."/>
            <person name="Saada N."/>
            <person name="Tang L."/>
            <person name="Weissenberger G."/>
            <person name="Zhu Y."/>
            <person name="Hemphill L."/>
            <person name="Shang Y."/>
            <person name="Youmans B."/>
            <person name="Ayvaz T."/>
            <person name="Ross M."/>
            <person name="Santibanez J."/>
            <person name="Aqrawi P."/>
            <person name="Gross S."/>
            <person name="Joshi V."/>
            <person name="Fowler G."/>
            <person name="Nazareth L."/>
            <person name="Reid J."/>
            <person name="Worley K."/>
            <person name="Petrosino J."/>
            <person name="Highlander S."/>
            <person name="Gibbs R."/>
        </authorList>
    </citation>
    <scope>NUCLEOTIDE SEQUENCE [LARGE SCALE GENOMIC DNA]</scope>
    <source>
        <strain evidence="1 2">ATCC 33574</strain>
    </source>
</reference>
<sequence length="85" mass="9382">MRGWCKGIERERFLSGKATAVTCSNDDFTNIGGSVRHIMLVARLEHDGLNGKPSRRVDELLAGVVNVQAQIMLTLDLSARPLVYL</sequence>
<organism evidence="1 2">
    <name type="scientific">Segatella buccae ATCC 33574</name>
    <dbReference type="NCBI Taxonomy" id="873513"/>
    <lineage>
        <taxon>Bacteria</taxon>
        <taxon>Pseudomonadati</taxon>
        <taxon>Bacteroidota</taxon>
        <taxon>Bacteroidia</taxon>
        <taxon>Bacteroidales</taxon>
        <taxon>Prevotellaceae</taxon>
        <taxon>Segatella</taxon>
    </lineage>
</organism>
<name>E6K5Z8_9BACT</name>
<dbReference type="Proteomes" id="UP000003112">
    <property type="component" value="Unassembled WGS sequence"/>
</dbReference>
<dbReference type="HOGENOM" id="CLU_2509918_0_0_10"/>
<evidence type="ECO:0000313" key="2">
    <source>
        <dbReference type="Proteomes" id="UP000003112"/>
    </source>
</evidence>
<dbReference type="EMBL" id="AEPD01000021">
    <property type="protein sequence ID" value="EFU31018.1"/>
    <property type="molecule type" value="Genomic_DNA"/>
</dbReference>
<dbReference type="AlphaFoldDB" id="E6K5Z8"/>
<evidence type="ECO:0000313" key="1">
    <source>
        <dbReference type="EMBL" id="EFU31018.1"/>
    </source>
</evidence>
<comment type="caution">
    <text evidence="1">The sequence shown here is derived from an EMBL/GenBank/DDBJ whole genome shotgun (WGS) entry which is preliminary data.</text>
</comment>
<proteinExistence type="predicted"/>